<evidence type="ECO:0000313" key="6">
    <source>
        <dbReference type="EMBL" id="KNG91269.1"/>
    </source>
</evidence>
<dbReference type="GO" id="GO:0005886">
    <property type="term" value="C:plasma membrane"/>
    <property type="evidence" value="ECO:0007669"/>
    <property type="project" value="TreeGrafter"/>
</dbReference>
<dbReference type="InterPro" id="IPR036259">
    <property type="entry name" value="MFS_trans_sf"/>
</dbReference>
<comment type="subcellular location">
    <subcellularLocation>
        <location evidence="1">Membrane</location>
        <topology evidence="1">Multi-pass membrane protein</topology>
    </subcellularLocation>
</comment>
<evidence type="ECO:0000256" key="4">
    <source>
        <dbReference type="ARBA" id="ARBA00023136"/>
    </source>
</evidence>
<accession>A0A0L1JHM6</accession>
<gene>
    <name evidence="6" type="ORF">ANOM_000366</name>
</gene>
<keyword evidence="7" id="KW-1185">Reference proteome</keyword>
<protein>
    <submittedName>
        <fullName evidence="6">Polyamine transporter</fullName>
    </submittedName>
</protein>
<proteinExistence type="predicted"/>
<dbReference type="OrthoDB" id="3936150at2759"/>
<dbReference type="Proteomes" id="UP000037505">
    <property type="component" value="Unassembled WGS sequence"/>
</dbReference>
<evidence type="ECO:0000256" key="3">
    <source>
        <dbReference type="ARBA" id="ARBA00022989"/>
    </source>
</evidence>
<dbReference type="STRING" id="1509407.A0A0L1JHM6"/>
<dbReference type="Gene3D" id="1.20.1250.20">
    <property type="entry name" value="MFS general substrate transporter like domains"/>
    <property type="match status" value="1"/>
</dbReference>
<dbReference type="RefSeq" id="XP_015412192.1">
    <property type="nucleotide sequence ID" value="XM_015545624.1"/>
</dbReference>
<keyword evidence="2 5" id="KW-0812">Transmembrane</keyword>
<feature type="transmembrane region" description="Helical" evidence="5">
    <location>
        <begin position="166"/>
        <end position="184"/>
    </location>
</feature>
<feature type="transmembrane region" description="Helical" evidence="5">
    <location>
        <begin position="17"/>
        <end position="37"/>
    </location>
</feature>
<comment type="caution">
    <text evidence="6">The sequence shown here is derived from an EMBL/GenBank/DDBJ whole genome shotgun (WGS) entry which is preliminary data.</text>
</comment>
<name>A0A0L1JHM6_ASPN3</name>
<organism evidence="6 7">
    <name type="scientific">Aspergillus nomiae NRRL (strain ATCC 15546 / NRRL 13137 / CBS 260.88 / M93)</name>
    <dbReference type="NCBI Taxonomy" id="1509407"/>
    <lineage>
        <taxon>Eukaryota</taxon>
        <taxon>Fungi</taxon>
        <taxon>Dikarya</taxon>
        <taxon>Ascomycota</taxon>
        <taxon>Pezizomycotina</taxon>
        <taxon>Eurotiomycetes</taxon>
        <taxon>Eurotiomycetidae</taxon>
        <taxon>Eurotiales</taxon>
        <taxon>Aspergillaceae</taxon>
        <taxon>Aspergillus</taxon>
        <taxon>Aspergillus subgen. Circumdati</taxon>
    </lineage>
</organism>
<dbReference type="SUPFAM" id="SSF103473">
    <property type="entry name" value="MFS general substrate transporter"/>
    <property type="match status" value="1"/>
</dbReference>
<sequence>MALVVSGYMALDLGWRWIFWIMMAITGGWWILLVLTVHETRHTIILQQKAKRVQKLMRKENLTFAETVTDASVSGRKGLDELFKITLTRPFRFLFTEPITTFSAICNGFLYGLVYLFTGGLPTCFRKVLPSSAWPSARLWHPLQERYCLRRIKEHDGKGVPEERMWMARLSAILIPISLFWFGWTSCRSVHWIVPIIASALFGARIYIRHIEYPQLCCGQLSDLFRVGSGWRDPCEELGWRWVSFVRDADV</sequence>
<evidence type="ECO:0000256" key="5">
    <source>
        <dbReference type="SAM" id="Phobius"/>
    </source>
</evidence>
<dbReference type="EMBL" id="JNOM01000004">
    <property type="protein sequence ID" value="KNG91269.1"/>
    <property type="molecule type" value="Genomic_DNA"/>
</dbReference>
<evidence type="ECO:0000256" key="2">
    <source>
        <dbReference type="ARBA" id="ARBA00022692"/>
    </source>
</evidence>
<keyword evidence="4 5" id="KW-0472">Membrane</keyword>
<evidence type="ECO:0000313" key="7">
    <source>
        <dbReference type="Proteomes" id="UP000037505"/>
    </source>
</evidence>
<feature type="transmembrane region" description="Helical" evidence="5">
    <location>
        <begin position="190"/>
        <end position="208"/>
    </location>
</feature>
<keyword evidence="3 5" id="KW-1133">Transmembrane helix</keyword>
<reference evidence="6 7" key="1">
    <citation type="submission" date="2014-06" db="EMBL/GenBank/DDBJ databases">
        <title>The Genome of the Aflatoxigenic Filamentous Fungus Aspergillus nomius.</title>
        <authorList>
            <person name="Moore M.G."/>
            <person name="Shannon B.M."/>
            <person name="Brian M.M."/>
        </authorList>
    </citation>
    <scope>NUCLEOTIDE SEQUENCE [LARGE SCALE GENOMIC DNA]</scope>
    <source>
        <strain evidence="6 7">NRRL 13137</strain>
    </source>
</reference>
<dbReference type="PANTHER" id="PTHR23502">
    <property type="entry name" value="MAJOR FACILITATOR SUPERFAMILY"/>
    <property type="match status" value="1"/>
</dbReference>
<dbReference type="GO" id="GO:0022857">
    <property type="term" value="F:transmembrane transporter activity"/>
    <property type="evidence" value="ECO:0007669"/>
    <property type="project" value="TreeGrafter"/>
</dbReference>
<dbReference type="GeneID" id="26802170"/>
<dbReference type="PANTHER" id="PTHR23502:SF24">
    <property type="entry name" value="TRANSPORTER, PUTATIVE-RELATED"/>
    <property type="match status" value="1"/>
</dbReference>
<dbReference type="AlphaFoldDB" id="A0A0L1JHM6"/>
<evidence type="ECO:0000256" key="1">
    <source>
        <dbReference type="ARBA" id="ARBA00004141"/>
    </source>
</evidence>